<name>A0A3M0CFW1_9PROT</name>
<dbReference type="InterPro" id="IPR019600">
    <property type="entry name" value="Hemin_uptake_protein_HemP"/>
</dbReference>
<dbReference type="Proteomes" id="UP000271227">
    <property type="component" value="Unassembled WGS sequence"/>
</dbReference>
<dbReference type="AlphaFoldDB" id="A0A3M0CFW1"/>
<organism evidence="1 2">
    <name type="scientific">Eilatimonas milleporae</name>
    <dbReference type="NCBI Taxonomy" id="911205"/>
    <lineage>
        <taxon>Bacteria</taxon>
        <taxon>Pseudomonadati</taxon>
        <taxon>Pseudomonadota</taxon>
        <taxon>Alphaproteobacteria</taxon>
        <taxon>Kordiimonadales</taxon>
        <taxon>Kordiimonadaceae</taxon>
        <taxon>Eilatimonas</taxon>
    </lineage>
</organism>
<keyword evidence="2" id="KW-1185">Reference proteome</keyword>
<proteinExistence type="predicted"/>
<protein>
    <submittedName>
        <fullName evidence="1">Hemin uptake protein hemP</fullName>
    </submittedName>
</protein>
<dbReference type="Gene3D" id="2.10.70.10">
    <property type="entry name" value="Complement Module, domain 1"/>
    <property type="match status" value="1"/>
</dbReference>
<dbReference type="Pfam" id="PF10636">
    <property type="entry name" value="hemP"/>
    <property type="match status" value="1"/>
</dbReference>
<accession>A0A3M0CFW1</accession>
<comment type="caution">
    <text evidence="1">The sequence shown here is derived from an EMBL/GenBank/DDBJ whole genome shotgun (WGS) entry which is preliminary data.</text>
</comment>
<reference evidence="1 2" key="1">
    <citation type="submission" date="2018-10" db="EMBL/GenBank/DDBJ databases">
        <title>Genomic Encyclopedia of Archaeal and Bacterial Type Strains, Phase II (KMG-II): from individual species to whole genera.</title>
        <authorList>
            <person name="Goeker M."/>
        </authorList>
    </citation>
    <scope>NUCLEOTIDE SEQUENCE [LARGE SCALE GENOMIC DNA]</scope>
    <source>
        <strain evidence="1 2">DSM 25217</strain>
    </source>
</reference>
<sequence>MTTQTLSPSGGTRHAVTPMRRLTSSDLLKGNREIIIEHAGGEYRLRLTSQGKLILTK</sequence>
<dbReference type="RefSeq" id="WP_121938950.1">
    <property type="nucleotide sequence ID" value="NZ_REFR01000011.1"/>
</dbReference>
<evidence type="ECO:0000313" key="1">
    <source>
        <dbReference type="EMBL" id="RMB07707.1"/>
    </source>
</evidence>
<dbReference type="FunCoup" id="A0A3M0CFW1">
    <property type="interactions" value="9"/>
</dbReference>
<dbReference type="EMBL" id="REFR01000011">
    <property type="protein sequence ID" value="RMB07707.1"/>
    <property type="molecule type" value="Genomic_DNA"/>
</dbReference>
<gene>
    <name evidence="1" type="ORF">BXY39_1795</name>
</gene>
<dbReference type="OrthoDB" id="7870498at2"/>
<evidence type="ECO:0000313" key="2">
    <source>
        <dbReference type="Proteomes" id="UP000271227"/>
    </source>
</evidence>
<dbReference type="InParanoid" id="A0A3M0CFW1"/>